<keyword evidence="4" id="KW-0813">Transport</keyword>
<evidence type="ECO:0000256" key="7">
    <source>
        <dbReference type="ARBA" id="ARBA00022702"/>
    </source>
</evidence>
<proteinExistence type="inferred from homology"/>
<dbReference type="Pfam" id="PF00576">
    <property type="entry name" value="Transthyretin"/>
    <property type="match status" value="1"/>
</dbReference>
<feature type="non-terminal residue" evidence="11">
    <location>
        <position position="157"/>
    </location>
</feature>
<dbReference type="InterPro" id="IPR036817">
    <property type="entry name" value="Transthyretin/HIU_hydrolase_sf"/>
</dbReference>
<dbReference type="GO" id="GO:0006144">
    <property type="term" value="P:purine nucleobase metabolic process"/>
    <property type="evidence" value="ECO:0007669"/>
    <property type="project" value="TreeGrafter"/>
</dbReference>
<keyword evidence="8 9" id="KW-0795">Thyroid hormone</keyword>
<organism evidence="11 12">
    <name type="scientific">Anas platyrhynchos</name>
    <name type="common">Mallard</name>
    <name type="synonym">Anas boschas</name>
    <dbReference type="NCBI Taxonomy" id="8839"/>
    <lineage>
        <taxon>Eukaryota</taxon>
        <taxon>Metazoa</taxon>
        <taxon>Chordata</taxon>
        <taxon>Craniata</taxon>
        <taxon>Vertebrata</taxon>
        <taxon>Euteleostomi</taxon>
        <taxon>Archelosauria</taxon>
        <taxon>Archosauria</taxon>
        <taxon>Dinosauria</taxon>
        <taxon>Saurischia</taxon>
        <taxon>Theropoda</taxon>
        <taxon>Coelurosauria</taxon>
        <taxon>Aves</taxon>
        <taxon>Neognathae</taxon>
        <taxon>Galloanserae</taxon>
        <taxon>Anseriformes</taxon>
        <taxon>Anatidae</taxon>
        <taxon>Anatinae</taxon>
        <taxon>Anas</taxon>
    </lineage>
</organism>
<dbReference type="Gene3D" id="2.60.40.180">
    <property type="entry name" value="Transthyretin/hydroxyisourate hydrolase domain"/>
    <property type="match status" value="1"/>
</dbReference>
<dbReference type="SMART" id="SM00095">
    <property type="entry name" value="TR_THY"/>
    <property type="match status" value="1"/>
</dbReference>
<comment type="function">
    <text evidence="9">Thyroid hormone-binding protein. Probably transports thyroxine from the bloodstream to the brain.</text>
</comment>
<evidence type="ECO:0000259" key="10">
    <source>
        <dbReference type="SMART" id="SM00095"/>
    </source>
</evidence>
<dbReference type="EMBL" id="KB742424">
    <property type="protein sequence ID" value="EOB08730.1"/>
    <property type="molecule type" value="Genomic_DNA"/>
</dbReference>
<keyword evidence="5 9" id="KW-0964">Secreted</keyword>
<evidence type="ECO:0000256" key="4">
    <source>
        <dbReference type="ARBA" id="ARBA00022448"/>
    </source>
</evidence>
<dbReference type="PROSITE" id="PS00769">
    <property type="entry name" value="TRANSTHYRETIN_2"/>
    <property type="match status" value="1"/>
</dbReference>
<evidence type="ECO:0000256" key="8">
    <source>
        <dbReference type="ARBA" id="ARBA00022920"/>
    </source>
</evidence>
<name>R0M3P3_ANAPL</name>
<evidence type="ECO:0000256" key="3">
    <source>
        <dbReference type="ARBA" id="ARBA00021606"/>
    </source>
</evidence>
<dbReference type="GO" id="GO:0005615">
    <property type="term" value="C:extracellular space"/>
    <property type="evidence" value="ECO:0007669"/>
    <property type="project" value="TreeGrafter"/>
</dbReference>
<evidence type="ECO:0000313" key="11">
    <source>
        <dbReference type="EMBL" id="EOB08730.1"/>
    </source>
</evidence>
<dbReference type="GO" id="GO:0070324">
    <property type="term" value="F:thyroid hormone binding"/>
    <property type="evidence" value="ECO:0007669"/>
    <property type="project" value="UniProtKB-UniRule"/>
</dbReference>
<dbReference type="AlphaFoldDB" id="R0M3P3"/>
<dbReference type="PANTHER" id="PTHR10395">
    <property type="entry name" value="URICASE AND TRANSTHYRETIN-RELATED"/>
    <property type="match status" value="1"/>
</dbReference>
<evidence type="ECO:0000256" key="9">
    <source>
        <dbReference type="RuleBase" id="RU361269"/>
    </source>
</evidence>
<evidence type="ECO:0000256" key="6">
    <source>
        <dbReference type="ARBA" id="ARBA00022641"/>
    </source>
</evidence>
<feature type="non-terminal residue" evidence="11">
    <location>
        <position position="1"/>
    </location>
</feature>
<protein>
    <recommendedName>
        <fullName evidence="3 9">Transthyretin</fullName>
    </recommendedName>
</protein>
<dbReference type="PRINTS" id="PR00189">
    <property type="entry name" value="TRNSTHYRETIN"/>
</dbReference>
<comment type="subcellular location">
    <subcellularLocation>
        <location evidence="1 9">Secreted</location>
    </subcellularLocation>
</comment>
<dbReference type="CDD" id="cd05821">
    <property type="entry name" value="TLP_Transthyretin"/>
    <property type="match status" value="1"/>
</dbReference>
<comment type="similarity">
    <text evidence="2 9">Belongs to the transthyretin family.</text>
</comment>
<evidence type="ECO:0000313" key="12">
    <source>
        <dbReference type="Proteomes" id="UP000296049"/>
    </source>
</evidence>
<dbReference type="Proteomes" id="UP000296049">
    <property type="component" value="Unassembled WGS sequence"/>
</dbReference>
<dbReference type="GO" id="GO:0005179">
    <property type="term" value="F:hormone activity"/>
    <property type="evidence" value="ECO:0007669"/>
    <property type="project" value="UniProtKB-UniRule"/>
</dbReference>
<sequence>GSVDSKCPLMVKVLDAVRGSPAANVAVKVFKKGADGSWQDFATGKTTEYGEIHELTTEEQFVEGTYRVEFDTSSYWKGLGLSPFHEYADACLTQVFSVFTALHYRQFQMCAVHHGYKFSLFQVVFTANDSGHRHYTIAALLSPFSYSTTAVVSDPQE</sequence>
<dbReference type="InterPro" id="IPR023419">
    <property type="entry name" value="Transthyretin_CS"/>
</dbReference>
<dbReference type="InterPro" id="IPR023418">
    <property type="entry name" value="Thyroxine_BS"/>
</dbReference>
<evidence type="ECO:0000256" key="2">
    <source>
        <dbReference type="ARBA" id="ARBA00007893"/>
    </source>
</evidence>
<reference evidence="12" key="1">
    <citation type="journal article" date="2013" name="Nat. Genet.">
        <title>The duck genome and transcriptome provide insight into an avian influenza virus reservoir species.</title>
        <authorList>
            <person name="Huang Y."/>
            <person name="Li Y."/>
            <person name="Burt D.W."/>
            <person name="Chen H."/>
            <person name="Zhang Y."/>
            <person name="Qian W."/>
            <person name="Kim H."/>
            <person name="Gan S."/>
            <person name="Zhao Y."/>
            <person name="Li J."/>
            <person name="Yi K."/>
            <person name="Feng H."/>
            <person name="Zhu P."/>
            <person name="Li B."/>
            <person name="Liu Q."/>
            <person name="Fairley S."/>
            <person name="Magor K.E."/>
            <person name="Du Z."/>
            <person name="Hu X."/>
            <person name="Goodman L."/>
            <person name="Tafer H."/>
            <person name="Vignal A."/>
            <person name="Lee T."/>
            <person name="Kim K.W."/>
            <person name="Sheng Z."/>
            <person name="An Y."/>
            <person name="Searle S."/>
            <person name="Herrero J."/>
            <person name="Groenen M.A."/>
            <person name="Crooijmans R.P."/>
            <person name="Faraut T."/>
            <person name="Cai Q."/>
            <person name="Webster R.G."/>
            <person name="Aldridge J.R."/>
            <person name="Warren W.C."/>
            <person name="Bartschat S."/>
            <person name="Kehr S."/>
            <person name="Marz M."/>
            <person name="Stadler P.F."/>
            <person name="Smith J."/>
            <person name="Kraus R.H."/>
            <person name="Zhao Y."/>
            <person name="Ren L."/>
            <person name="Fei J."/>
            <person name="Morisson M."/>
            <person name="Kaiser P."/>
            <person name="Griffin D.K."/>
            <person name="Rao M."/>
            <person name="Pitel F."/>
            <person name="Wang J."/>
            <person name="Li N."/>
        </authorList>
    </citation>
    <scope>NUCLEOTIDE SEQUENCE [LARGE SCALE GENOMIC DNA]</scope>
</reference>
<keyword evidence="7" id="KW-0372">Hormone</keyword>
<dbReference type="InterPro" id="IPR000895">
    <property type="entry name" value="Transthyretin/HIU_hydrolase"/>
</dbReference>
<evidence type="ECO:0000256" key="5">
    <source>
        <dbReference type="ARBA" id="ARBA00022525"/>
    </source>
</evidence>
<dbReference type="PROSITE" id="PS00768">
    <property type="entry name" value="TRANSTHYRETIN_1"/>
    <property type="match status" value="1"/>
</dbReference>
<dbReference type="InterPro" id="IPR023416">
    <property type="entry name" value="Transthyretin/HIU_hydrolase_d"/>
</dbReference>
<accession>R0M3P3</accession>
<keyword evidence="6" id="KW-0765">Sulfation</keyword>
<gene>
    <name evidence="11" type="ORF">Anapl_06991</name>
</gene>
<dbReference type="PANTHER" id="PTHR10395:SF12">
    <property type="entry name" value="TRANSTHYRETIN"/>
    <property type="match status" value="1"/>
</dbReference>
<dbReference type="SUPFAM" id="SSF49472">
    <property type="entry name" value="Transthyretin (synonym: prealbumin)"/>
    <property type="match status" value="1"/>
</dbReference>
<comment type="subunit">
    <text evidence="9">Homotetramer.</text>
</comment>
<evidence type="ECO:0000256" key="1">
    <source>
        <dbReference type="ARBA" id="ARBA00004613"/>
    </source>
</evidence>
<feature type="domain" description="Transthyretin/hydroxyisourate hydrolase" evidence="10">
    <location>
        <begin position="4"/>
        <end position="157"/>
    </location>
</feature>
<keyword evidence="12" id="KW-1185">Reference proteome</keyword>